<dbReference type="SMART" id="SM00448">
    <property type="entry name" value="REC"/>
    <property type="match status" value="1"/>
</dbReference>
<dbReference type="InterPro" id="IPR039420">
    <property type="entry name" value="WalR-like"/>
</dbReference>
<keyword evidence="4" id="KW-0238">DNA-binding</keyword>
<feature type="domain" description="Response regulatory" evidence="8">
    <location>
        <begin position="5"/>
        <end position="114"/>
    </location>
</feature>
<dbReference type="RefSeq" id="WP_159762842.1">
    <property type="nucleotide sequence ID" value="NZ_WUUT01000001.1"/>
</dbReference>
<organism evidence="9 10">
    <name type="scientific">Halovenus carboxidivorans</name>
    <dbReference type="NCBI Taxonomy" id="2692199"/>
    <lineage>
        <taxon>Archaea</taxon>
        <taxon>Methanobacteriati</taxon>
        <taxon>Methanobacteriota</taxon>
        <taxon>Stenosarchaea group</taxon>
        <taxon>Halobacteria</taxon>
        <taxon>Halobacteriales</taxon>
        <taxon>Haloarculaceae</taxon>
        <taxon>Halovenus</taxon>
    </lineage>
</organism>
<dbReference type="Proteomes" id="UP000466535">
    <property type="component" value="Unassembled WGS sequence"/>
</dbReference>
<protein>
    <submittedName>
        <fullName evidence="9">Response regulator</fullName>
    </submittedName>
</protein>
<keyword evidence="1 6" id="KW-0597">Phosphoprotein</keyword>
<accession>A0A6B0T637</accession>
<dbReference type="AlphaFoldDB" id="A0A6B0T637"/>
<evidence type="ECO:0000259" key="8">
    <source>
        <dbReference type="PROSITE" id="PS50110"/>
    </source>
</evidence>
<dbReference type="PROSITE" id="PS50110">
    <property type="entry name" value="RESPONSE_REGULATORY"/>
    <property type="match status" value="1"/>
</dbReference>
<dbReference type="InterPro" id="IPR013971">
    <property type="entry name" value="HalX_domain"/>
</dbReference>
<dbReference type="PANTHER" id="PTHR48111:SF1">
    <property type="entry name" value="TWO-COMPONENT RESPONSE REGULATOR ORR33"/>
    <property type="match status" value="1"/>
</dbReference>
<dbReference type="GO" id="GO:0032993">
    <property type="term" value="C:protein-DNA complex"/>
    <property type="evidence" value="ECO:0007669"/>
    <property type="project" value="TreeGrafter"/>
</dbReference>
<dbReference type="GO" id="GO:0000976">
    <property type="term" value="F:transcription cis-regulatory region binding"/>
    <property type="evidence" value="ECO:0007669"/>
    <property type="project" value="TreeGrafter"/>
</dbReference>
<feature type="modified residue" description="4-aspartylphosphate" evidence="6">
    <location>
        <position position="52"/>
    </location>
</feature>
<keyword evidence="10" id="KW-1185">Reference proteome</keyword>
<dbReference type="GO" id="GO:0005829">
    <property type="term" value="C:cytosol"/>
    <property type="evidence" value="ECO:0007669"/>
    <property type="project" value="TreeGrafter"/>
</dbReference>
<keyword evidence="5" id="KW-0804">Transcription</keyword>
<evidence type="ECO:0000256" key="5">
    <source>
        <dbReference type="ARBA" id="ARBA00023163"/>
    </source>
</evidence>
<dbReference type="SUPFAM" id="SSF52172">
    <property type="entry name" value="CheY-like"/>
    <property type="match status" value="1"/>
</dbReference>
<evidence type="ECO:0000256" key="2">
    <source>
        <dbReference type="ARBA" id="ARBA00023012"/>
    </source>
</evidence>
<keyword evidence="2" id="KW-0902">Two-component regulatory system</keyword>
<dbReference type="EMBL" id="WUUT01000001">
    <property type="protein sequence ID" value="MXR50742.1"/>
    <property type="molecule type" value="Genomic_DNA"/>
</dbReference>
<dbReference type="GO" id="GO:0000156">
    <property type="term" value="F:phosphorelay response regulator activity"/>
    <property type="evidence" value="ECO:0007669"/>
    <property type="project" value="TreeGrafter"/>
</dbReference>
<comment type="caution">
    <text evidence="9">The sequence shown here is derived from an EMBL/GenBank/DDBJ whole genome shotgun (WGS) entry which is preliminary data.</text>
</comment>
<evidence type="ECO:0000313" key="10">
    <source>
        <dbReference type="Proteomes" id="UP000466535"/>
    </source>
</evidence>
<dbReference type="PANTHER" id="PTHR48111">
    <property type="entry name" value="REGULATOR OF RPOS"/>
    <property type="match status" value="1"/>
</dbReference>
<evidence type="ECO:0000256" key="3">
    <source>
        <dbReference type="ARBA" id="ARBA00023015"/>
    </source>
</evidence>
<keyword evidence="3" id="KW-0805">Transcription regulation</keyword>
<dbReference type="Pfam" id="PF08663">
    <property type="entry name" value="HalX"/>
    <property type="match status" value="1"/>
</dbReference>
<evidence type="ECO:0000313" key="9">
    <source>
        <dbReference type="EMBL" id="MXR50742.1"/>
    </source>
</evidence>
<dbReference type="OrthoDB" id="86314at2157"/>
<sequence length="190" mass="21975">MTDSGILIVDDEPEVVDTYRQHLADTYTVRTAQSGEEALALLDDTIDIVLLDRRMPGMSGDEVLERVRERSIDCRVVMVTAVDPDIDIVTMEFDEYLVKPVSGDDLRETVERLRRRTQLDAQIQRIVELGSKLATLEAKLEYEQLEQSERYDELREEFNRLREDTKLDDIDDPYLEATVENIEALLPDRL</sequence>
<reference evidence="9 10" key="1">
    <citation type="submission" date="2019-12" db="EMBL/GenBank/DDBJ databases">
        <title>Isolation and characterization of three novel carbon monoxide-oxidizing members of Halobacteria from salione crusts and soils.</title>
        <authorList>
            <person name="Myers M.R."/>
            <person name="King G.M."/>
        </authorList>
    </citation>
    <scope>NUCLEOTIDE SEQUENCE [LARGE SCALE GENOMIC DNA]</scope>
    <source>
        <strain evidence="9 10">WSH3</strain>
    </source>
</reference>
<evidence type="ECO:0000256" key="7">
    <source>
        <dbReference type="SAM" id="Coils"/>
    </source>
</evidence>
<name>A0A6B0T637_9EURY</name>
<dbReference type="Pfam" id="PF00072">
    <property type="entry name" value="Response_reg"/>
    <property type="match status" value="1"/>
</dbReference>
<dbReference type="InterPro" id="IPR011006">
    <property type="entry name" value="CheY-like_superfamily"/>
</dbReference>
<gene>
    <name evidence="9" type="ORF">GRX03_03865</name>
</gene>
<evidence type="ECO:0000256" key="1">
    <source>
        <dbReference type="ARBA" id="ARBA00022553"/>
    </source>
</evidence>
<dbReference type="GO" id="GO:0006355">
    <property type="term" value="P:regulation of DNA-templated transcription"/>
    <property type="evidence" value="ECO:0007669"/>
    <property type="project" value="TreeGrafter"/>
</dbReference>
<evidence type="ECO:0000256" key="6">
    <source>
        <dbReference type="PROSITE-ProRule" id="PRU00169"/>
    </source>
</evidence>
<feature type="coiled-coil region" evidence="7">
    <location>
        <begin position="119"/>
        <end position="164"/>
    </location>
</feature>
<proteinExistence type="predicted"/>
<dbReference type="InterPro" id="IPR001789">
    <property type="entry name" value="Sig_transdc_resp-reg_receiver"/>
</dbReference>
<keyword evidence="7" id="KW-0175">Coiled coil</keyword>
<evidence type="ECO:0000256" key="4">
    <source>
        <dbReference type="ARBA" id="ARBA00023125"/>
    </source>
</evidence>
<dbReference type="Gene3D" id="3.40.50.2300">
    <property type="match status" value="1"/>
</dbReference>